<feature type="compositionally biased region" description="Basic and acidic residues" evidence="1">
    <location>
        <begin position="567"/>
        <end position="578"/>
    </location>
</feature>
<dbReference type="InterPro" id="IPR004827">
    <property type="entry name" value="bZIP"/>
</dbReference>
<dbReference type="GO" id="GO:0006986">
    <property type="term" value="P:response to unfolded protein"/>
    <property type="evidence" value="ECO:0007669"/>
    <property type="project" value="InterPro"/>
</dbReference>
<feature type="compositionally biased region" description="Polar residues" evidence="1">
    <location>
        <begin position="340"/>
        <end position="353"/>
    </location>
</feature>
<gene>
    <name evidence="2" type="ORF">CGI_10009013</name>
</gene>
<dbReference type="PROSITE" id="PS00036">
    <property type="entry name" value="BZIP_BASIC"/>
    <property type="match status" value="1"/>
</dbReference>
<protein>
    <submittedName>
        <fullName evidence="2">Uncharacterized protein</fullName>
    </submittedName>
</protein>
<dbReference type="PANTHER" id="PTHR21552">
    <property type="entry name" value="ADULT RETINA PROTEIN"/>
    <property type="match status" value="1"/>
</dbReference>
<dbReference type="InterPro" id="IPR039165">
    <property type="entry name" value="CREBRF"/>
</dbReference>
<organism evidence="2">
    <name type="scientific">Magallana gigas</name>
    <name type="common">Pacific oyster</name>
    <name type="synonym">Crassostrea gigas</name>
    <dbReference type="NCBI Taxonomy" id="29159"/>
    <lineage>
        <taxon>Eukaryota</taxon>
        <taxon>Metazoa</taxon>
        <taxon>Spiralia</taxon>
        <taxon>Lophotrochozoa</taxon>
        <taxon>Mollusca</taxon>
        <taxon>Bivalvia</taxon>
        <taxon>Autobranchia</taxon>
        <taxon>Pteriomorphia</taxon>
        <taxon>Ostreida</taxon>
        <taxon>Ostreoidea</taxon>
        <taxon>Ostreidae</taxon>
        <taxon>Magallana</taxon>
    </lineage>
</organism>
<dbReference type="GO" id="GO:0000981">
    <property type="term" value="F:DNA-binding transcription factor activity, RNA polymerase II-specific"/>
    <property type="evidence" value="ECO:0007669"/>
    <property type="project" value="TreeGrafter"/>
</dbReference>
<feature type="compositionally biased region" description="Basic and acidic residues" evidence="1">
    <location>
        <begin position="751"/>
        <end position="762"/>
    </location>
</feature>
<dbReference type="OrthoDB" id="8931646at2759"/>
<feature type="region of interest" description="Disordered" evidence="1">
    <location>
        <begin position="441"/>
        <end position="614"/>
    </location>
</feature>
<dbReference type="KEGG" id="crg:105322650"/>
<evidence type="ECO:0000256" key="1">
    <source>
        <dbReference type="SAM" id="MobiDB-lite"/>
    </source>
</evidence>
<name>K1PI32_MAGGI</name>
<reference evidence="2" key="1">
    <citation type="journal article" date="2012" name="Nature">
        <title>The oyster genome reveals stress adaptation and complexity of shell formation.</title>
        <authorList>
            <person name="Zhang G."/>
            <person name="Fang X."/>
            <person name="Guo X."/>
            <person name="Li L."/>
            <person name="Luo R."/>
            <person name="Xu F."/>
            <person name="Yang P."/>
            <person name="Zhang L."/>
            <person name="Wang X."/>
            <person name="Qi H."/>
            <person name="Xiong Z."/>
            <person name="Que H."/>
            <person name="Xie Y."/>
            <person name="Holland P.W."/>
            <person name="Paps J."/>
            <person name="Zhu Y."/>
            <person name="Wu F."/>
            <person name="Chen Y."/>
            <person name="Wang J."/>
            <person name="Peng C."/>
            <person name="Meng J."/>
            <person name="Yang L."/>
            <person name="Liu J."/>
            <person name="Wen B."/>
            <person name="Zhang N."/>
            <person name="Huang Z."/>
            <person name="Zhu Q."/>
            <person name="Feng Y."/>
            <person name="Mount A."/>
            <person name="Hedgecock D."/>
            <person name="Xu Z."/>
            <person name="Liu Y."/>
            <person name="Domazet-Loso T."/>
            <person name="Du Y."/>
            <person name="Sun X."/>
            <person name="Zhang S."/>
            <person name="Liu B."/>
            <person name="Cheng P."/>
            <person name="Jiang X."/>
            <person name="Li J."/>
            <person name="Fan D."/>
            <person name="Wang W."/>
            <person name="Fu W."/>
            <person name="Wang T."/>
            <person name="Wang B."/>
            <person name="Zhang J."/>
            <person name="Peng Z."/>
            <person name="Li Y."/>
            <person name="Li N."/>
            <person name="Wang J."/>
            <person name="Chen M."/>
            <person name="He Y."/>
            <person name="Tan F."/>
            <person name="Song X."/>
            <person name="Zheng Q."/>
            <person name="Huang R."/>
            <person name="Yang H."/>
            <person name="Du X."/>
            <person name="Chen L."/>
            <person name="Yang M."/>
            <person name="Gaffney P.M."/>
            <person name="Wang S."/>
            <person name="Luo L."/>
            <person name="She Z."/>
            <person name="Ming Y."/>
            <person name="Huang W."/>
            <person name="Zhang S."/>
            <person name="Huang B."/>
            <person name="Zhang Y."/>
            <person name="Qu T."/>
            <person name="Ni P."/>
            <person name="Miao G."/>
            <person name="Wang J."/>
            <person name="Wang Q."/>
            <person name="Steinberg C.E."/>
            <person name="Wang H."/>
            <person name="Li N."/>
            <person name="Qian L."/>
            <person name="Zhang G."/>
            <person name="Li Y."/>
            <person name="Yang H."/>
            <person name="Liu X."/>
            <person name="Wang J."/>
            <person name="Yin Y."/>
            <person name="Wang J."/>
        </authorList>
    </citation>
    <scope>NUCLEOTIDE SEQUENCE [LARGE SCALE GENOMIC DNA]</scope>
    <source>
        <strain evidence="2">05x7-T-G4-1.051#20</strain>
    </source>
</reference>
<dbReference type="HOGENOM" id="CLU_366109_0_0_1"/>
<feature type="region of interest" description="Disordered" evidence="1">
    <location>
        <begin position="340"/>
        <end position="423"/>
    </location>
</feature>
<dbReference type="EMBL" id="JH819121">
    <property type="protein sequence ID" value="EKC23632.1"/>
    <property type="molecule type" value="Genomic_DNA"/>
</dbReference>
<feature type="compositionally biased region" description="Polar residues" evidence="1">
    <location>
        <begin position="360"/>
        <end position="376"/>
    </location>
</feature>
<accession>K1PI32</accession>
<feature type="region of interest" description="Disordered" evidence="1">
    <location>
        <begin position="743"/>
        <end position="762"/>
    </location>
</feature>
<feature type="compositionally biased region" description="Polar residues" evidence="1">
    <location>
        <begin position="585"/>
        <end position="594"/>
    </location>
</feature>
<sequence>MVANSPVGATCMDLGVRVGGSNGPHSRVPAPAGSAPPISRTQCLRTLERWNSFPPPDGVLTRQSLPLYTHNCKELRAPVYRGTCLSHNPYRSSVATPKISPGVHRIASRHNNLHLTIPLKPPPRKAVLGAPGSSWLHRPVLSRQHSLVTPLQLMTVGAKPGTSKPRGDMDFLSGDHSNGPLYDHTVSGEVNMMDSTIFASSPNSLYMYEQEKNDMQSFSDTSCNGSMTSLLNEEPFELKSQYENSCDISMPASGGSTVTTTSSATGTFSDSSWVNNAASQSSSSNLVKSEEFEPTLAELNTVTSEENTMMDISSITDYISPENMQQLDLLLSAAQQSFTNGENSSAAGELKQNSSDRGRSNSASEMPRTWTTTSRTQDNKPVFSGDIKPSFQRQPLPSHRLRHSSASSFSNKHPQKSTIESSQLHELLSRSIRPVTVTTMENSVATSTPSQLSPGKRKLAMFPEEESNSVDKKWEEIKQLLYPEEKHSPCRSKCKRQSLDSTSSAPSFEDSDSDSDVNDFSDSDSEGSQEEWNAGRSSRESRQHRKDQYFWQYNIQSKGPKGKRVKFGMEENPHKVQDFEDPVFDSSSASQLGTTIRHGGKARKGDGNDVSPNPKKLVQIGSQIKKLNKQINSFAPLSELPVSTRNKSKKEKNKLASRACRLKKKAQHEANKVKLYGLDIEHKQLLNVIDTIKEDLHNFIVKKGPQLKFSTRLQSLVKENLTIQVAGNTTEYVNTVITKVEAGDPKGGLDSSKKSRVQNEHT</sequence>
<dbReference type="PANTHER" id="PTHR21552:SF2">
    <property type="entry name" value="CREB3 REGULATORY FACTOR"/>
    <property type="match status" value="1"/>
</dbReference>
<proteinExistence type="predicted"/>
<evidence type="ECO:0000313" key="2">
    <source>
        <dbReference type="EMBL" id="EKC23632.1"/>
    </source>
</evidence>
<feature type="compositionally biased region" description="Acidic residues" evidence="1">
    <location>
        <begin position="509"/>
        <end position="529"/>
    </location>
</feature>
<feature type="compositionally biased region" description="Basic and acidic residues" evidence="1">
    <location>
        <begin position="469"/>
        <end position="488"/>
    </location>
</feature>
<dbReference type="GO" id="GO:0005634">
    <property type="term" value="C:nucleus"/>
    <property type="evidence" value="ECO:0007669"/>
    <property type="project" value="TreeGrafter"/>
</dbReference>
<dbReference type="AlphaFoldDB" id="K1PI32"/>
<dbReference type="InParanoid" id="K1PI32"/>
<feature type="compositionally biased region" description="Polar residues" evidence="1">
    <location>
        <begin position="404"/>
        <end position="423"/>
    </location>
</feature>
<dbReference type="GO" id="GO:0000977">
    <property type="term" value="F:RNA polymerase II transcription regulatory region sequence-specific DNA binding"/>
    <property type="evidence" value="ECO:0007669"/>
    <property type="project" value="TreeGrafter"/>
</dbReference>
<feature type="compositionally biased region" description="Polar residues" evidence="1">
    <location>
        <begin position="441"/>
        <end position="453"/>
    </location>
</feature>